<comment type="caution">
    <text evidence="4">The sequence shown here is derived from an EMBL/GenBank/DDBJ whole genome shotgun (WGS) entry which is preliminary data.</text>
</comment>
<feature type="region of interest" description="Disordered" evidence="1">
    <location>
        <begin position="1"/>
        <end position="23"/>
    </location>
</feature>
<dbReference type="InterPro" id="IPR044031">
    <property type="entry name" value="TssC1_N"/>
</dbReference>
<evidence type="ECO:0000313" key="5">
    <source>
        <dbReference type="Proteomes" id="UP000035947"/>
    </source>
</evidence>
<evidence type="ECO:0000259" key="3">
    <source>
        <dbReference type="Pfam" id="PF18945"/>
    </source>
</evidence>
<feature type="domain" description="TssC1 C-terminal" evidence="3">
    <location>
        <begin position="389"/>
        <end position="500"/>
    </location>
</feature>
<evidence type="ECO:0000313" key="4">
    <source>
        <dbReference type="EMBL" id="KMO10692.1"/>
    </source>
</evidence>
<dbReference type="Proteomes" id="UP000035947">
    <property type="component" value="Unassembled WGS sequence"/>
</dbReference>
<dbReference type="EMBL" id="JXOD01000369">
    <property type="protein sequence ID" value="KMO10692.1"/>
    <property type="molecule type" value="Genomic_DNA"/>
</dbReference>
<gene>
    <name evidence="4" type="ORF">SQ03_29390</name>
</gene>
<dbReference type="PANTHER" id="PTHR35565:SF3">
    <property type="entry name" value="TYPE VI SECRETION SYSTEM SHEATH PROTEIN TSSC1"/>
    <property type="match status" value="1"/>
</dbReference>
<sequence length="504" mass="55888">MSNIPSNTGGAAQGSAHPAASDTAVGGASLLDSAIAATKQTAPDRAEDLLRTLTQSALEGTVSFDRNLTVTINRAIAEIDARISRQLAAIMHRPEFLKLEGSWRGLKYLVHNSETSTNLKIRVLNVSKRELAKDLLKAAEFDQSQIFKSIYESEFGTPGGEPYGALIGDYEFSNHFEDIEMLQGLSGVASAAFAPLIAAASPKLFGFDDFRDLAKPRDLEKIFDTVEYAKWRSYRESPDSRFVTLTMPRVLARLPYGRETRMVDAFDFQEAPGQPGERLAMPHEHYCWSNAAYVLGARLTDAFAKTSWATAIRGAESGGKVEALPMHVFHSDDGDLDLKCPTEVGITDRRDAELGKLGFLPLCHYKNTDYAVFFGAQTTHKPEKYDRPEATSNAAISARLPYIMATARFAHYLKVIGRDKIGSFMEAGDCEKWLNRWIGNYVNANDEAGAEMKARYPLREARVEVQEVPGRPGSYNAVAWMRPWLQMEELTTSLRMVARIPRQG</sequence>
<dbReference type="NCBIfam" id="TIGR03355">
    <property type="entry name" value="VI_chp_2"/>
    <property type="match status" value="1"/>
</dbReference>
<dbReference type="InterPro" id="IPR044032">
    <property type="entry name" value="TssC1_C"/>
</dbReference>
<keyword evidence="5" id="KW-1185">Reference proteome</keyword>
<dbReference type="Pfam" id="PF05943">
    <property type="entry name" value="VipB"/>
    <property type="match status" value="1"/>
</dbReference>
<organism evidence="4 5">
    <name type="scientific">Methylobacterium platani JCM 14648</name>
    <dbReference type="NCBI Taxonomy" id="1295136"/>
    <lineage>
        <taxon>Bacteria</taxon>
        <taxon>Pseudomonadati</taxon>
        <taxon>Pseudomonadota</taxon>
        <taxon>Alphaproteobacteria</taxon>
        <taxon>Hyphomicrobiales</taxon>
        <taxon>Methylobacteriaceae</taxon>
        <taxon>Methylobacterium</taxon>
    </lineage>
</organism>
<reference evidence="4 5" key="1">
    <citation type="submission" date="2015-01" db="EMBL/GenBank/DDBJ databases">
        <title>Genome sequencing of Methylobacterium platani JCM14648 type strain.</title>
        <authorList>
            <person name="Chaudhry V."/>
            <person name="Patil P.B."/>
        </authorList>
    </citation>
    <scope>NUCLEOTIDE SEQUENCE [LARGE SCALE GENOMIC DNA]</scope>
    <source>
        <strain evidence="4 5">JCM 14648</strain>
    </source>
</reference>
<name>A0ABR5GQ82_9HYPH</name>
<dbReference type="PANTHER" id="PTHR35565">
    <property type="entry name" value="CYTOPLASMIC PROTEIN-RELATED"/>
    <property type="match status" value="1"/>
</dbReference>
<protein>
    <submittedName>
        <fullName evidence="4">EvpB family type VI secretion protein</fullName>
    </submittedName>
</protein>
<proteinExistence type="predicted"/>
<dbReference type="RefSeq" id="WP_082173597.1">
    <property type="nucleotide sequence ID" value="NZ_JXOD01000369.1"/>
</dbReference>
<dbReference type="InterPro" id="IPR010269">
    <property type="entry name" value="T6SS_TssC-like"/>
</dbReference>
<evidence type="ECO:0000256" key="1">
    <source>
        <dbReference type="SAM" id="MobiDB-lite"/>
    </source>
</evidence>
<feature type="domain" description="TssC1 N-terminal" evidence="2">
    <location>
        <begin position="74"/>
        <end position="380"/>
    </location>
</feature>
<feature type="compositionally biased region" description="Polar residues" evidence="1">
    <location>
        <begin position="1"/>
        <end position="10"/>
    </location>
</feature>
<dbReference type="Pfam" id="PF18945">
    <property type="entry name" value="VipB_2"/>
    <property type="match status" value="1"/>
</dbReference>
<evidence type="ECO:0000259" key="2">
    <source>
        <dbReference type="Pfam" id="PF05943"/>
    </source>
</evidence>
<accession>A0ABR5GQ82</accession>